<gene>
    <name evidence="1" type="ORF">BU23DRAFT_560801</name>
</gene>
<dbReference type="Proteomes" id="UP000800036">
    <property type="component" value="Unassembled WGS sequence"/>
</dbReference>
<evidence type="ECO:0000313" key="2">
    <source>
        <dbReference type="Proteomes" id="UP000800036"/>
    </source>
</evidence>
<name>A0A6A5UPA8_9PLEO</name>
<sequence>MADCTHRMLMLQTRNVLRSLVSAPSITAFELHLLHRVRFYSSPACVSACPGYARLAALGACQASPPHAQLLTAGVYNFECQSLPVPVLYCKPTHRAKPSPFQQACVLSRRRLPQWLRSSTRHSCCAAPEPATATHPHLRAPRARRALAAQGPIPRCIFNRAGLALSWPSWHPPGAAPAKTEIGGRVRAFGVGNVCESRIISCRIAVSPSISRRGSCSVFLSCLCIALSRS</sequence>
<keyword evidence="2" id="KW-1185">Reference proteome</keyword>
<dbReference type="EMBL" id="ML976756">
    <property type="protein sequence ID" value="KAF1965759.1"/>
    <property type="molecule type" value="Genomic_DNA"/>
</dbReference>
<accession>A0A6A5UPA8</accession>
<protein>
    <submittedName>
        <fullName evidence="1">Uncharacterized protein</fullName>
    </submittedName>
</protein>
<evidence type="ECO:0000313" key="1">
    <source>
        <dbReference type="EMBL" id="KAF1965759.1"/>
    </source>
</evidence>
<reference evidence="1" key="1">
    <citation type="journal article" date="2020" name="Stud. Mycol.">
        <title>101 Dothideomycetes genomes: a test case for predicting lifestyles and emergence of pathogens.</title>
        <authorList>
            <person name="Haridas S."/>
            <person name="Albert R."/>
            <person name="Binder M."/>
            <person name="Bloem J."/>
            <person name="Labutti K."/>
            <person name="Salamov A."/>
            <person name="Andreopoulos B."/>
            <person name="Baker S."/>
            <person name="Barry K."/>
            <person name="Bills G."/>
            <person name="Bluhm B."/>
            <person name="Cannon C."/>
            <person name="Castanera R."/>
            <person name="Culley D."/>
            <person name="Daum C."/>
            <person name="Ezra D."/>
            <person name="Gonzalez J."/>
            <person name="Henrissat B."/>
            <person name="Kuo A."/>
            <person name="Liang C."/>
            <person name="Lipzen A."/>
            <person name="Lutzoni F."/>
            <person name="Magnuson J."/>
            <person name="Mondo S."/>
            <person name="Nolan M."/>
            <person name="Ohm R."/>
            <person name="Pangilinan J."/>
            <person name="Park H.-J."/>
            <person name="Ramirez L."/>
            <person name="Alfaro M."/>
            <person name="Sun H."/>
            <person name="Tritt A."/>
            <person name="Yoshinaga Y."/>
            <person name="Zwiers L.-H."/>
            <person name="Turgeon B."/>
            <person name="Goodwin S."/>
            <person name="Spatafora J."/>
            <person name="Crous P."/>
            <person name="Grigoriev I."/>
        </authorList>
    </citation>
    <scope>NUCLEOTIDE SEQUENCE</scope>
    <source>
        <strain evidence="1">CBS 107.79</strain>
    </source>
</reference>
<organism evidence="1 2">
    <name type="scientific">Bimuria novae-zelandiae CBS 107.79</name>
    <dbReference type="NCBI Taxonomy" id="1447943"/>
    <lineage>
        <taxon>Eukaryota</taxon>
        <taxon>Fungi</taxon>
        <taxon>Dikarya</taxon>
        <taxon>Ascomycota</taxon>
        <taxon>Pezizomycotina</taxon>
        <taxon>Dothideomycetes</taxon>
        <taxon>Pleosporomycetidae</taxon>
        <taxon>Pleosporales</taxon>
        <taxon>Massarineae</taxon>
        <taxon>Didymosphaeriaceae</taxon>
        <taxon>Bimuria</taxon>
    </lineage>
</organism>
<proteinExistence type="predicted"/>
<dbReference type="AlphaFoldDB" id="A0A6A5UPA8"/>